<name>A0A2T7F2S8_9POAL</name>
<reference evidence="2 3" key="1">
    <citation type="submission" date="2018-04" db="EMBL/GenBank/DDBJ databases">
        <title>WGS assembly of Panicum hallii var. hallii HAL2.</title>
        <authorList>
            <person name="Lovell J."/>
            <person name="Jenkins J."/>
            <person name="Lowry D."/>
            <person name="Mamidi S."/>
            <person name="Sreedasyam A."/>
            <person name="Weng X."/>
            <person name="Barry K."/>
            <person name="Bonette J."/>
            <person name="Campitelli B."/>
            <person name="Daum C."/>
            <person name="Gordon S."/>
            <person name="Gould B."/>
            <person name="Lipzen A."/>
            <person name="MacQueen A."/>
            <person name="Palacio-Mejia J."/>
            <person name="Plott C."/>
            <person name="Shakirov E."/>
            <person name="Shu S."/>
            <person name="Yoshinaga Y."/>
            <person name="Zane M."/>
            <person name="Rokhsar D."/>
            <person name="Grimwood J."/>
            <person name="Schmutz J."/>
            <person name="Juenger T."/>
        </authorList>
    </citation>
    <scope>NUCLEOTIDE SEQUENCE [LARGE SCALE GENOMIC DNA]</scope>
    <source>
        <strain evidence="3">cv. HAL2</strain>
    </source>
</reference>
<dbReference type="Proteomes" id="UP000244336">
    <property type="component" value="Chromosome 1"/>
</dbReference>
<protein>
    <submittedName>
        <fullName evidence="2">Uncharacterized protein</fullName>
    </submittedName>
</protein>
<evidence type="ECO:0000313" key="2">
    <source>
        <dbReference type="EMBL" id="PUZ74379.1"/>
    </source>
</evidence>
<keyword evidence="3" id="KW-1185">Reference proteome</keyword>
<sequence>MLVGGRSEVRPVVHRPMFRPPPVARGSRRATTAEPSPWKTHRRNDGRQAGRPRLWYFQMLLLQTDSPCCLRDRRARAAWTACMAGCLPAASGRRTRRWRCGLPCSGGKKERGRGGRVVEQRTRRPHVFDQHPRPGRETAHGAAGPATASPAAAAALRFHPASFSFLPRPVPPRRTWATANPARPPAAGTSRRGTFLVGPARPVAYISNPLLGKRLLLVWSPARYAPIFMDKTEEDQSKAVSNDVFNERL</sequence>
<evidence type="ECO:0000313" key="3">
    <source>
        <dbReference type="Proteomes" id="UP000244336"/>
    </source>
</evidence>
<accession>A0A2T7F2S8</accession>
<feature type="compositionally biased region" description="Basic and acidic residues" evidence="1">
    <location>
        <begin position="127"/>
        <end position="139"/>
    </location>
</feature>
<gene>
    <name evidence="2" type="ORF">GQ55_1G060700</name>
</gene>
<proteinExistence type="predicted"/>
<dbReference type="EMBL" id="CM009749">
    <property type="protein sequence ID" value="PUZ74379.1"/>
    <property type="molecule type" value="Genomic_DNA"/>
</dbReference>
<organism evidence="2 3">
    <name type="scientific">Panicum hallii var. hallii</name>
    <dbReference type="NCBI Taxonomy" id="1504633"/>
    <lineage>
        <taxon>Eukaryota</taxon>
        <taxon>Viridiplantae</taxon>
        <taxon>Streptophyta</taxon>
        <taxon>Embryophyta</taxon>
        <taxon>Tracheophyta</taxon>
        <taxon>Spermatophyta</taxon>
        <taxon>Magnoliopsida</taxon>
        <taxon>Liliopsida</taxon>
        <taxon>Poales</taxon>
        <taxon>Poaceae</taxon>
        <taxon>PACMAD clade</taxon>
        <taxon>Panicoideae</taxon>
        <taxon>Panicodae</taxon>
        <taxon>Paniceae</taxon>
        <taxon>Panicinae</taxon>
        <taxon>Panicum</taxon>
        <taxon>Panicum sect. Panicum</taxon>
    </lineage>
</organism>
<feature type="region of interest" description="Disordered" evidence="1">
    <location>
        <begin position="16"/>
        <end position="49"/>
    </location>
</feature>
<evidence type="ECO:0000256" key="1">
    <source>
        <dbReference type="SAM" id="MobiDB-lite"/>
    </source>
</evidence>
<dbReference type="Gramene" id="PUZ74379">
    <property type="protein sequence ID" value="PUZ74379"/>
    <property type="gene ID" value="GQ55_1G060700"/>
</dbReference>
<dbReference type="AlphaFoldDB" id="A0A2T7F2S8"/>
<feature type="region of interest" description="Disordered" evidence="1">
    <location>
        <begin position="127"/>
        <end position="146"/>
    </location>
</feature>